<keyword evidence="4" id="KW-1185">Reference proteome</keyword>
<dbReference type="Gene3D" id="1.25.40.10">
    <property type="entry name" value="Tetratricopeptide repeat domain"/>
    <property type="match status" value="1"/>
</dbReference>
<dbReference type="InterPro" id="IPR011990">
    <property type="entry name" value="TPR-like_helical_dom_sf"/>
</dbReference>
<evidence type="ECO:0000313" key="4">
    <source>
        <dbReference type="Proteomes" id="UP001303902"/>
    </source>
</evidence>
<evidence type="ECO:0000256" key="1">
    <source>
        <dbReference type="PROSITE-ProRule" id="PRU00339"/>
    </source>
</evidence>
<dbReference type="EMBL" id="CP129118">
    <property type="protein sequence ID" value="WOV88204.1"/>
    <property type="molecule type" value="Genomic_DNA"/>
</dbReference>
<sequence>MHIGCRLKKLREEKNLSQKTVSIGIVSTSHYSNIENGRFEPSNEVLLLLAERLEVPSEYLHRIREENVEIQKYLMEYEMLIASSEGNIDSFLKKNHTKFIYIVSLKQEVMFNLLKYLEHLKFGRINEAQKHYVAEIACIPQKYIAEANLQMLEKYQYVTGLHHYYTRNYADSILHFKEALHLTKDELLSAKINYNIALALYQEHDYGTALNYTKKALGQYMDLHCWKQCGDCYNLVAALYLEQYKVDEAKKYIEKGFSIIADEMTGTLANLYHNLAIFYFIEKDFMQALEKVNRSLEVKKALEVGNLFATKKLKIEILFELEDFQAIQSCLGRLRKMASSDLEQAHLHKIDALLYYSMREYEQFERLMIHCTEVFLENKQWVDLKESSHHLALYYANQKKYKSAYMYQEYGIHAYRHIVMELKGGDEL</sequence>
<organism evidence="3 4">
    <name type="scientific">Sporosarcina oncorhynchi</name>
    <dbReference type="NCBI Taxonomy" id="3056444"/>
    <lineage>
        <taxon>Bacteria</taxon>
        <taxon>Bacillati</taxon>
        <taxon>Bacillota</taxon>
        <taxon>Bacilli</taxon>
        <taxon>Bacillales</taxon>
        <taxon>Caryophanaceae</taxon>
        <taxon>Sporosarcina</taxon>
    </lineage>
</organism>
<dbReference type="PANTHER" id="PTHR37038">
    <property type="entry name" value="TRANSCRIPTIONAL REGULATOR-RELATED"/>
    <property type="match status" value="1"/>
</dbReference>
<reference evidence="3 4" key="1">
    <citation type="submission" date="2023-06" db="EMBL/GenBank/DDBJ databases">
        <title>Sporosarcina sp. nov., isolated from Korean tranditional fermented seafood 'Jeotgal'.</title>
        <authorList>
            <person name="Yang A.I."/>
            <person name="Shin N.-R."/>
        </authorList>
    </citation>
    <scope>NUCLEOTIDE SEQUENCE [LARGE SCALE GENOMIC DNA]</scope>
    <source>
        <strain evidence="3 4">T2O-4</strain>
    </source>
</reference>
<dbReference type="PROSITE" id="PS50005">
    <property type="entry name" value="TPR"/>
    <property type="match status" value="1"/>
</dbReference>
<keyword evidence="1" id="KW-0802">TPR repeat</keyword>
<evidence type="ECO:0000259" key="2">
    <source>
        <dbReference type="PROSITE" id="PS50943"/>
    </source>
</evidence>
<dbReference type="InterPro" id="IPR001387">
    <property type="entry name" value="Cro/C1-type_HTH"/>
</dbReference>
<dbReference type="InterPro" id="IPR010982">
    <property type="entry name" value="Lambda_DNA-bd_dom_sf"/>
</dbReference>
<accession>A0ABZ0L9P7</accession>
<feature type="domain" description="HTH cro/C1-type" evidence="2">
    <location>
        <begin position="7"/>
        <end position="60"/>
    </location>
</feature>
<dbReference type="InterPro" id="IPR019734">
    <property type="entry name" value="TPR_rpt"/>
</dbReference>
<dbReference type="SUPFAM" id="SSF47413">
    <property type="entry name" value="lambda repressor-like DNA-binding domains"/>
    <property type="match status" value="1"/>
</dbReference>
<dbReference type="InterPro" id="IPR053163">
    <property type="entry name" value="HTH-type_regulator_Rgg"/>
</dbReference>
<gene>
    <name evidence="3" type="ORF">QWT69_03505</name>
</gene>
<dbReference type="Gene3D" id="1.10.260.40">
    <property type="entry name" value="lambda repressor-like DNA-binding domains"/>
    <property type="match status" value="1"/>
</dbReference>
<dbReference type="SUPFAM" id="SSF48452">
    <property type="entry name" value="TPR-like"/>
    <property type="match status" value="2"/>
</dbReference>
<dbReference type="PANTHER" id="PTHR37038:SF14">
    <property type="entry name" value="TRANSCRIPTIONAL ACTIVATOR"/>
    <property type="match status" value="1"/>
</dbReference>
<dbReference type="CDD" id="cd00093">
    <property type="entry name" value="HTH_XRE"/>
    <property type="match status" value="1"/>
</dbReference>
<dbReference type="Proteomes" id="UP001303902">
    <property type="component" value="Chromosome"/>
</dbReference>
<dbReference type="PROSITE" id="PS50943">
    <property type="entry name" value="HTH_CROC1"/>
    <property type="match status" value="1"/>
</dbReference>
<dbReference type="SMART" id="SM00530">
    <property type="entry name" value="HTH_XRE"/>
    <property type="match status" value="1"/>
</dbReference>
<dbReference type="Pfam" id="PF01381">
    <property type="entry name" value="HTH_3"/>
    <property type="match status" value="1"/>
</dbReference>
<feature type="repeat" description="TPR" evidence="1">
    <location>
        <begin position="269"/>
        <end position="302"/>
    </location>
</feature>
<dbReference type="SMART" id="SM00028">
    <property type="entry name" value="TPR"/>
    <property type="match status" value="4"/>
</dbReference>
<name>A0ABZ0L9P7_9BACL</name>
<dbReference type="RefSeq" id="WP_317969015.1">
    <property type="nucleotide sequence ID" value="NZ_CP129118.1"/>
</dbReference>
<evidence type="ECO:0000313" key="3">
    <source>
        <dbReference type="EMBL" id="WOV88204.1"/>
    </source>
</evidence>
<proteinExistence type="predicted"/>
<protein>
    <submittedName>
        <fullName evidence="3">Helix-turn-helix transcriptional regulator</fullName>
    </submittedName>
</protein>